<protein>
    <submittedName>
        <fullName evidence="3">Methionine adenosyltransferase</fullName>
        <ecNumber evidence="3">2.5.1.6</ecNumber>
    </submittedName>
</protein>
<evidence type="ECO:0000313" key="3">
    <source>
        <dbReference type="EMBL" id="PWG62013.1"/>
    </source>
</evidence>
<comment type="caution">
    <text evidence="3">The sequence shown here is derived from an EMBL/GenBank/DDBJ whole genome shotgun (WGS) entry which is preliminary data.</text>
</comment>
<reference evidence="3 4" key="1">
    <citation type="submission" date="2018-05" db="EMBL/GenBank/DDBJ databases">
        <title>Spiribacter halobius sp. nov., a moderately halophilic bacterium isolated from marine solar saltern.</title>
        <authorList>
            <person name="Zheng W.-S."/>
            <person name="Lu D.-C."/>
            <person name="Du Z.-J."/>
        </authorList>
    </citation>
    <scope>NUCLEOTIDE SEQUENCE [LARGE SCALE GENOMIC DNA]</scope>
    <source>
        <strain evidence="3 4">E85</strain>
    </source>
</reference>
<name>A0A2U2MYZ0_9GAMM</name>
<accession>A0A2U2MYZ0</accession>
<feature type="domain" description="S-adenosylmethionine synthetase N-terminal" evidence="2">
    <location>
        <begin position="5"/>
        <end position="48"/>
    </location>
</feature>
<gene>
    <name evidence="3" type="ORF">DEM34_13590</name>
</gene>
<dbReference type="SUPFAM" id="SSF55973">
    <property type="entry name" value="S-adenosylmethionine synthetase"/>
    <property type="match status" value="1"/>
</dbReference>
<dbReference type="GO" id="GO:0004478">
    <property type="term" value="F:methionine adenosyltransferase activity"/>
    <property type="evidence" value="ECO:0007669"/>
    <property type="project" value="UniProtKB-EC"/>
</dbReference>
<dbReference type="EC" id="2.5.1.6" evidence="3"/>
<evidence type="ECO:0000313" key="4">
    <source>
        <dbReference type="Proteomes" id="UP000245474"/>
    </source>
</evidence>
<dbReference type="InterPro" id="IPR022628">
    <property type="entry name" value="S-AdoMet_synt_N"/>
</dbReference>
<feature type="non-terminal residue" evidence="3">
    <location>
        <position position="48"/>
    </location>
</feature>
<proteinExistence type="predicted"/>
<keyword evidence="3" id="KW-0808">Transferase</keyword>
<evidence type="ECO:0000256" key="1">
    <source>
        <dbReference type="ARBA" id="ARBA00022723"/>
    </source>
</evidence>
<dbReference type="RefSeq" id="WP_304571756.1">
    <property type="nucleotide sequence ID" value="NZ_QFFI01000023.1"/>
</dbReference>
<dbReference type="AlphaFoldDB" id="A0A2U2MYZ0"/>
<dbReference type="InterPro" id="IPR002133">
    <property type="entry name" value="S-AdoMet_synthetase"/>
</dbReference>
<dbReference type="GO" id="GO:0006556">
    <property type="term" value="P:S-adenosylmethionine biosynthetic process"/>
    <property type="evidence" value="ECO:0007669"/>
    <property type="project" value="InterPro"/>
</dbReference>
<dbReference type="InterPro" id="IPR022636">
    <property type="entry name" value="S-AdoMet_synthetase_sfam"/>
</dbReference>
<evidence type="ECO:0000259" key="2">
    <source>
        <dbReference type="Pfam" id="PF00438"/>
    </source>
</evidence>
<dbReference type="GO" id="GO:0005524">
    <property type="term" value="F:ATP binding"/>
    <property type="evidence" value="ECO:0007669"/>
    <property type="project" value="InterPro"/>
</dbReference>
<keyword evidence="4" id="KW-1185">Reference proteome</keyword>
<dbReference type="Gene3D" id="3.30.300.10">
    <property type="match status" value="1"/>
</dbReference>
<keyword evidence="1" id="KW-0479">Metal-binding</keyword>
<dbReference type="Pfam" id="PF00438">
    <property type="entry name" value="S-AdoMet_synt_N"/>
    <property type="match status" value="1"/>
</dbReference>
<dbReference type="GO" id="GO:0046872">
    <property type="term" value="F:metal ion binding"/>
    <property type="evidence" value="ECO:0007669"/>
    <property type="project" value="UniProtKB-KW"/>
</dbReference>
<sequence>MSTTQLFTSESVSEGHPDKVADQISDAVLDAIIAEDPNARVACETLVK</sequence>
<dbReference type="PANTHER" id="PTHR11964">
    <property type="entry name" value="S-ADENOSYLMETHIONINE SYNTHETASE"/>
    <property type="match status" value="1"/>
</dbReference>
<dbReference type="Proteomes" id="UP000245474">
    <property type="component" value="Unassembled WGS sequence"/>
</dbReference>
<organism evidence="3 4">
    <name type="scientific">Sediminicurvatus halobius</name>
    <dbReference type="NCBI Taxonomy" id="2182432"/>
    <lineage>
        <taxon>Bacteria</taxon>
        <taxon>Pseudomonadati</taxon>
        <taxon>Pseudomonadota</taxon>
        <taxon>Gammaproteobacteria</taxon>
        <taxon>Chromatiales</taxon>
        <taxon>Ectothiorhodospiraceae</taxon>
        <taxon>Sediminicurvatus</taxon>
    </lineage>
</organism>
<dbReference type="EMBL" id="QFFI01000023">
    <property type="protein sequence ID" value="PWG62013.1"/>
    <property type="molecule type" value="Genomic_DNA"/>
</dbReference>